<dbReference type="InterPro" id="IPR013780">
    <property type="entry name" value="Glyco_hydro_b"/>
</dbReference>
<dbReference type="Proteomes" id="UP000660454">
    <property type="component" value="Unassembled WGS sequence"/>
</dbReference>
<accession>A0ABQ4GT32</accession>
<dbReference type="Gene3D" id="2.60.40.1180">
    <property type="entry name" value="Golgi alpha-mannosidase II"/>
    <property type="match status" value="1"/>
</dbReference>
<dbReference type="Gene3D" id="3.20.20.80">
    <property type="entry name" value="Glycosidases"/>
    <property type="match status" value="1"/>
</dbReference>
<evidence type="ECO:0000313" key="9">
    <source>
        <dbReference type="EMBL" id="GIH64584.1"/>
    </source>
</evidence>
<keyword evidence="10" id="KW-1185">Reference proteome</keyword>
<evidence type="ECO:0000256" key="5">
    <source>
        <dbReference type="ARBA" id="ARBA00022801"/>
    </source>
</evidence>
<dbReference type="EC" id="3.2.1.55" evidence="4"/>
<sequence length="492" mass="53306">MLTADITISTQFHRGPVDRRLFGSFVEHMGRCVYTGIYEPGHPGADPYGFRTDVADLVRELGTTLVRYPGGNFVSGYRWEDGVGPVADRPRTIDLAWRGIEPNEVGTDEFLGWARRGGLIPMMAVNLGTRGVQDAANLVEYCNVEGGTRWSDLRRSYGTPEPHRVPLWCLGNEMDGPWQTGHTSATEYGRLAREAGKAMKMIDPEIEVVVCGSSHRHMPTFGYWEADVLEQAYDVADYVSLHAYYLNDGERAGYLGSGAALDGFIRDVVATADAVGARLGRSKKINLSCDEWNVWTRDPVVDISARELDVAVPITEHVYTPLDAVVVGDLLVALLNNADRVKIGCLSLLVNVSAPILTEAGGAARRQTIFYPTALAARLAHGLSLRTVVSCPEVATVRHGDVPAVAVAATYDEETEELAVFVTNRSNEPAEVRLAQAGPGRLAVLDGWTLTAAGSGEPGAFTAHAADDAGATILRLAPESWTALRMERKDTV</sequence>
<name>A0ABQ4GT32_9ACTN</name>
<evidence type="ECO:0000256" key="7">
    <source>
        <dbReference type="ARBA" id="ARBA00023295"/>
    </source>
</evidence>
<dbReference type="InterPro" id="IPR017853">
    <property type="entry name" value="GH"/>
</dbReference>
<evidence type="ECO:0000256" key="3">
    <source>
        <dbReference type="ARBA" id="ARBA00011165"/>
    </source>
</evidence>
<dbReference type="InterPro" id="IPR055235">
    <property type="entry name" value="ASD1_cat"/>
</dbReference>
<keyword evidence="6" id="KW-0119">Carbohydrate metabolism</keyword>
<dbReference type="EMBL" id="BOOF01000032">
    <property type="protein sequence ID" value="GIH64584.1"/>
    <property type="molecule type" value="Genomic_DNA"/>
</dbReference>
<dbReference type="Pfam" id="PF06964">
    <property type="entry name" value="Alpha-L-AF_C"/>
    <property type="match status" value="1"/>
</dbReference>
<comment type="similarity">
    <text evidence="2">Belongs to the glycosyl hydrolase 51 family.</text>
</comment>
<keyword evidence="5" id="KW-0378">Hydrolase</keyword>
<dbReference type="Pfam" id="PF22848">
    <property type="entry name" value="ASD1_dom"/>
    <property type="match status" value="1"/>
</dbReference>
<reference evidence="9 10" key="1">
    <citation type="submission" date="2021-01" db="EMBL/GenBank/DDBJ databases">
        <title>Whole genome shotgun sequence of Microbispora siamensis NBRC 104113.</title>
        <authorList>
            <person name="Komaki H."/>
            <person name="Tamura T."/>
        </authorList>
    </citation>
    <scope>NUCLEOTIDE SEQUENCE [LARGE SCALE GENOMIC DNA]</scope>
    <source>
        <strain evidence="9 10">NBRC 104113</strain>
    </source>
</reference>
<keyword evidence="7" id="KW-0326">Glycosidase</keyword>
<dbReference type="InterPro" id="IPR010720">
    <property type="entry name" value="Alpha-L-AF_C"/>
</dbReference>
<protein>
    <recommendedName>
        <fullName evidence="4">non-reducing end alpha-L-arabinofuranosidase</fullName>
        <ecNumber evidence="4">3.2.1.55</ecNumber>
    </recommendedName>
</protein>
<proteinExistence type="inferred from homology"/>
<dbReference type="PANTHER" id="PTHR43576">
    <property type="entry name" value="ALPHA-L-ARABINOFURANOSIDASE C-RELATED"/>
    <property type="match status" value="1"/>
</dbReference>
<comment type="catalytic activity">
    <reaction evidence="1">
        <text>Hydrolysis of terminal non-reducing alpha-L-arabinofuranoside residues in alpha-L-arabinosides.</text>
        <dbReference type="EC" id="3.2.1.55"/>
    </reaction>
</comment>
<evidence type="ECO:0000256" key="1">
    <source>
        <dbReference type="ARBA" id="ARBA00001462"/>
    </source>
</evidence>
<dbReference type="PANTHER" id="PTHR43576:SF3">
    <property type="entry name" value="ALPHA-L-ARABINOFURANOSIDASE C"/>
    <property type="match status" value="1"/>
</dbReference>
<evidence type="ECO:0000256" key="4">
    <source>
        <dbReference type="ARBA" id="ARBA00012670"/>
    </source>
</evidence>
<dbReference type="SUPFAM" id="SSF51011">
    <property type="entry name" value="Glycosyl hydrolase domain"/>
    <property type="match status" value="1"/>
</dbReference>
<dbReference type="SUPFAM" id="SSF51445">
    <property type="entry name" value="(Trans)glycosidases"/>
    <property type="match status" value="1"/>
</dbReference>
<organism evidence="9 10">
    <name type="scientific">Microbispora siamensis</name>
    <dbReference type="NCBI Taxonomy" id="564413"/>
    <lineage>
        <taxon>Bacteria</taxon>
        <taxon>Bacillati</taxon>
        <taxon>Actinomycetota</taxon>
        <taxon>Actinomycetes</taxon>
        <taxon>Streptosporangiales</taxon>
        <taxon>Streptosporangiaceae</taxon>
        <taxon>Microbispora</taxon>
    </lineage>
</organism>
<evidence type="ECO:0000256" key="2">
    <source>
        <dbReference type="ARBA" id="ARBA00007186"/>
    </source>
</evidence>
<gene>
    <name evidence="9" type="primary">abfA_1</name>
    <name evidence="9" type="ORF">Msi02_54010</name>
</gene>
<dbReference type="RefSeq" id="WP_239108726.1">
    <property type="nucleotide sequence ID" value="NZ_BOOF01000032.1"/>
</dbReference>
<feature type="domain" description="Alpha-L-arabinofuranosidase C-terminal" evidence="8">
    <location>
        <begin position="290"/>
        <end position="480"/>
    </location>
</feature>
<dbReference type="SMART" id="SM00813">
    <property type="entry name" value="Alpha-L-AF_C"/>
    <property type="match status" value="1"/>
</dbReference>
<comment type="subunit">
    <text evidence="3">Homohexamer; trimer of dimers.</text>
</comment>
<comment type="caution">
    <text evidence="9">The sequence shown here is derived from an EMBL/GenBank/DDBJ whole genome shotgun (WGS) entry which is preliminary data.</text>
</comment>
<evidence type="ECO:0000259" key="8">
    <source>
        <dbReference type="SMART" id="SM00813"/>
    </source>
</evidence>
<evidence type="ECO:0000313" key="10">
    <source>
        <dbReference type="Proteomes" id="UP000660454"/>
    </source>
</evidence>
<evidence type="ECO:0000256" key="6">
    <source>
        <dbReference type="ARBA" id="ARBA00023277"/>
    </source>
</evidence>